<gene>
    <name evidence="4" type="ORF">Mal15_66910</name>
</gene>
<organism evidence="4 5">
    <name type="scientific">Stieleria maiorica</name>
    <dbReference type="NCBI Taxonomy" id="2795974"/>
    <lineage>
        <taxon>Bacteria</taxon>
        <taxon>Pseudomonadati</taxon>
        <taxon>Planctomycetota</taxon>
        <taxon>Planctomycetia</taxon>
        <taxon>Pirellulales</taxon>
        <taxon>Pirellulaceae</taxon>
        <taxon>Stieleria</taxon>
    </lineage>
</organism>
<dbReference type="PANTHER" id="PTHR16026">
    <property type="entry name" value="CARTILAGE ACIDIC PROTEIN 1"/>
    <property type="match status" value="1"/>
</dbReference>
<proteinExistence type="predicted"/>
<keyword evidence="5" id="KW-1185">Reference proteome</keyword>
<name>A0A5B9MQ96_9BACT</name>
<dbReference type="InterPro" id="IPR027039">
    <property type="entry name" value="Crtac1"/>
</dbReference>
<dbReference type="InterPro" id="IPR013517">
    <property type="entry name" value="FG-GAP"/>
</dbReference>
<protein>
    <submittedName>
        <fullName evidence="4">ASPIC and UnbV</fullName>
    </submittedName>
</protein>
<evidence type="ECO:0000313" key="4">
    <source>
        <dbReference type="EMBL" id="QEG02570.1"/>
    </source>
</evidence>
<keyword evidence="2" id="KW-0472">Membrane</keyword>
<dbReference type="KEGG" id="smam:Mal15_66910"/>
<dbReference type="PANTHER" id="PTHR16026:SF0">
    <property type="entry name" value="CARTILAGE ACIDIC PROTEIN 1"/>
    <property type="match status" value="1"/>
</dbReference>
<dbReference type="SUPFAM" id="SSF69318">
    <property type="entry name" value="Integrin alpha N-terminal domain"/>
    <property type="match status" value="1"/>
</dbReference>
<accession>A0A5B9MQ96</accession>
<dbReference type="Pfam" id="PF07593">
    <property type="entry name" value="UnbV_ASPIC"/>
    <property type="match status" value="1"/>
</dbReference>
<dbReference type="Proteomes" id="UP000321353">
    <property type="component" value="Chromosome"/>
</dbReference>
<reference evidence="4 5" key="1">
    <citation type="submission" date="2019-02" db="EMBL/GenBank/DDBJ databases">
        <title>Planctomycetal bacteria perform biofilm scaping via a novel small molecule.</title>
        <authorList>
            <person name="Jeske O."/>
            <person name="Boedeker C."/>
            <person name="Wiegand S."/>
            <person name="Breitling P."/>
            <person name="Kallscheuer N."/>
            <person name="Jogler M."/>
            <person name="Rohde M."/>
            <person name="Petersen J."/>
            <person name="Medema M.H."/>
            <person name="Surup F."/>
            <person name="Jogler C."/>
        </authorList>
    </citation>
    <scope>NUCLEOTIDE SEQUENCE [LARGE SCALE GENOMIC DNA]</scope>
    <source>
        <strain evidence="4 5">Mal15</strain>
    </source>
</reference>
<evidence type="ECO:0000256" key="1">
    <source>
        <dbReference type="ARBA" id="ARBA00022729"/>
    </source>
</evidence>
<dbReference type="EMBL" id="CP036264">
    <property type="protein sequence ID" value="QEG02570.1"/>
    <property type="molecule type" value="Genomic_DNA"/>
</dbReference>
<evidence type="ECO:0000259" key="3">
    <source>
        <dbReference type="Pfam" id="PF07593"/>
    </source>
</evidence>
<feature type="domain" description="ASPIC/UnbV" evidence="3">
    <location>
        <begin position="552"/>
        <end position="618"/>
    </location>
</feature>
<keyword evidence="2" id="KW-0812">Transmembrane</keyword>
<sequence>MSNPQAVEMKPKAVEEEEEEVLRDDAEIGRALRRSLVALIALVAVGGTLAFYLSRPEAAPPVRESELAKVSVREMPDVQVPKVTFTDITAEAGIEFVHNNGAVGDKLLPETMGGGAAVFDFDNDGDQDILFINSKDWPWDEPSDRLSKSVLYRNDGGQFVDVSETSGLDLTDYAMGVAVGDFDNDDRVDVFIASLHHNHLFRNVGEGRFEDVTDLAGVAGEEDRWSTSAGWFDYDNDGDLDLFVCNYVGWSREYDQSQDFQLVGGGRAYGRPQNFEGTFPYLYRNEGDGTFTDVSEESGIQIRNPSTGVPLSKSLGLAFCDFDANGTLDVIVANDTVQNLLLSNDGKGHFTEVGALTGIAFDSSGNARGAMGIDVASFRGRKALAVAIGNFSNEMTALYVTKFGRMQFYDEAVSTGLGPSTRLLLTFGLVYVDYDLDGRSDLFCANGHLEEDINRVQPSQHYEQPPQLFWNAGPEHGTEFLAADRSHVGEDLLRPMAGRGAAYADIDGDGDLDLLITATGRAPRLLRNDQQLGHHWLRLKLEGDGQHCNRDAIGSWVEIKVGDEIIRQQVMPTRSYLSQVELPLTFGLGAADKVDRITVHWADGAHQEIDPLAVDQSHVIQRPASAEIP</sequence>
<dbReference type="InterPro" id="IPR028994">
    <property type="entry name" value="Integrin_alpha_N"/>
</dbReference>
<dbReference type="AlphaFoldDB" id="A0A5B9MQ96"/>
<evidence type="ECO:0000313" key="5">
    <source>
        <dbReference type="Proteomes" id="UP000321353"/>
    </source>
</evidence>
<keyword evidence="1" id="KW-0732">Signal</keyword>
<dbReference type="InterPro" id="IPR011519">
    <property type="entry name" value="UnbV_ASPIC"/>
</dbReference>
<evidence type="ECO:0000256" key="2">
    <source>
        <dbReference type="SAM" id="Phobius"/>
    </source>
</evidence>
<dbReference type="Pfam" id="PF13517">
    <property type="entry name" value="FG-GAP_3"/>
    <property type="match status" value="2"/>
</dbReference>
<keyword evidence="2" id="KW-1133">Transmembrane helix</keyword>
<dbReference type="RefSeq" id="WP_147871489.1">
    <property type="nucleotide sequence ID" value="NZ_CP036264.1"/>
</dbReference>
<dbReference type="Gene3D" id="2.130.10.130">
    <property type="entry name" value="Integrin alpha, N-terminal"/>
    <property type="match status" value="1"/>
</dbReference>
<feature type="transmembrane region" description="Helical" evidence="2">
    <location>
        <begin position="36"/>
        <end position="53"/>
    </location>
</feature>